<dbReference type="OrthoDB" id="9180606at2"/>
<evidence type="ECO:0000313" key="3">
    <source>
        <dbReference type="EMBL" id="RHF53421.1"/>
    </source>
</evidence>
<dbReference type="Gene3D" id="3.40.630.40">
    <property type="entry name" value="Zn-dependent exopeptidases"/>
    <property type="match status" value="1"/>
</dbReference>
<feature type="domain" description="MurNAc-LAA" evidence="2">
    <location>
        <begin position="71"/>
        <end position="179"/>
    </location>
</feature>
<protein>
    <submittedName>
        <fullName evidence="3">N-acetylmuramoyl-L-alanine amidase</fullName>
    </submittedName>
</protein>
<comment type="caution">
    <text evidence="3">The sequence shown here is derived from an EMBL/GenBank/DDBJ whole genome shotgun (WGS) entry which is preliminary data.</text>
</comment>
<dbReference type="PANTHER" id="PTHR30404:SF0">
    <property type="entry name" value="N-ACETYLMURAMOYL-L-ALANINE AMIDASE AMIC"/>
    <property type="match status" value="1"/>
</dbReference>
<dbReference type="PANTHER" id="PTHR30404">
    <property type="entry name" value="N-ACETYLMURAMOYL-L-ALANINE AMIDASE"/>
    <property type="match status" value="1"/>
</dbReference>
<evidence type="ECO:0000313" key="4">
    <source>
        <dbReference type="Proteomes" id="UP000283442"/>
    </source>
</evidence>
<evidence type="ECO:0000256" key="1">
    <source>
        <dbReference type="ARBA" id="ARBA00022801"/>
    </source>
</evidence>
<accession>A0A414NZJ8</accession>
<dbReference type="GO" id="GO:0008745">
    <property type="term" value="F:N-acetylmuramoyl-L-alanine amidase activity"/>
    <property type="evidence" value="ECO:0007669"/>
    <property type="project" value="InterPro"/>
</dbReference>
<dbReference type="CDD" id="cd02696">
    <property type="entry name" value="MurNAc-LAA"/>
    <property type="match status" value="1"/>
</dbReference>
<proteinExistence type="predicted"/>
<dbReference type="EMBL" id="QRHE01000001">
    <property type="protein sequence ID" value="RHF53421.1"/>
    <property type="molecule type" value="Genomic_DNA"/>
</dbReference>
<keyword evidence="1" id="KW-0378">Hydrolase</keyword>
<name>A0A414NZJ8_9FIRM</name>
<dbReference type="GO" id="GO:0030288">
    <property type="term" value="C:outer membrane-bounded periplasmic space"/>
    <property type="evidence" value="ECO:0007669"/>
    <property type="project" value="TreeGrafter"/>
</dbReference>
<sequence length="184" mass="19731">MKVFLNPGHSPNGIPDPGAKNVETGLRECDVAKNIAGLVEKYLVAAGVNVVGNIQSDNLFYDSDYPQPCVCAEANASGADIFVSIHCNAFDCEAHGTETYAYAPGGEGEKLAGCINDQIVKSLGTLDRGVKYRPDYIVLKHTDMTAVLVETAFIDSDVDEPLLSAKQDDFARAIARGITDYENL</sequence>
<reference evidence="3 4" key="1">
    <citation type="submission" date="2018-08" db="EMBL/GenBank/DDBJ databases">
        <title>A genome reference for cultivated species of the human gut microbiota.</title>
        <authorList>
            <person name="Zou Y."/>
            <person name="Xue W."/>
            <person name="Luo G."/>
        </authorList>
    </citation>
    <scope>NUCLEOTIDE SEQUENCE [LARGE SCALE GENOMIC DNA]</scope>
    <source>
        <strain evidence="3 4">AM25-21AC</strain>
    </source>
</reference>
<dbReference type="SMART" id="SM00646">
    <property type="entry name" value="Ami_3"/>
    <property type="match status" value="1"/>
</dbReference>
<dbReference type="SUPFAM" id="SSF53187">
    <property type="entry name" value="Zn-dependent exopeptidases"/>
    <property type="match status" value="1"/>
</dbReference>
<gene>
    <name evidence="3" type="ORF">DW674_00740</name>
</gene>
<dbReference type="InterPro" id="IPR050695">
    <property type="entry name" value="N-acetylmuramoyl_amidase_3"/>
</dbReference>
<organism evidence="3 4">
    <name type="scientific">Mitsuokella multacida</name>
    <dbReference type="NCBI Taxonomy" id="52226"/>
    <lineage>
        <taxon>Bacteria</taxon>
        <taxon>Bacillati</taxon>
        <taxon>Bacillota</taxon>
        <taxon>Negativicutes</taxon>
        <taxon>Selenomonadales</taxon>
        <taxon>Selenomonadaceae</taxon>
        <taxon>Mitsuokella</taxon>
    </lineage>
</organism>
<dbReference type="AlphaFoldDB" id="A0A414NZJ8"/>
<dbReference type="Proteomes" id="UP000283442">
    <property type="component" value="Unassembled WGS sequence"/>
</dbReference>
<dbReference type="GO" id="GO:0009253">
    <property type="term" value="P:peptidoglycan catabolic process"/>
    <property type="evidence" value="ECO:0007669"/>
    <property type="project" value="InterPro"/>
</dbReference>
<dbReference type="InterPro" id="IPR002508">
    <property type="entry name" value="MurNAc-LAA_cat"/>
</dbReference>
<evidence type="ECO:0000259" key="2">
    <source>
        <dbReference type="SMART" id="SM00646"/>
    </source>
</evidence>
<dbReference type="RefSeq" id="WP_118174436.1">
    <property type="nucleotide sequence ID" value="NZ_JAQEAO010000018.1"/>
</dbReference>
<dbReference type="Pfam" id="PF01520">
    <property type="entry name" value="Amidase_3"/>
    <property type="match status" value="1"/>
</dbReference>